<evidence type="ECO:0000313" key="2">
    <source>
        <dbReference type="EMBL" id="KAF6374196.1"/>
    </source>
</evidence>
<comment type="caution">
    <text evidence="2">The sequence shown here is derived from an EMBL/GenBank/DDBJ whole genome shotgun (WGS) entry which is preliminary data.</text>
</comment>
<evidence type="ECO:0000313" key="3">
    <source>
        <dbReference type="Proteomes" id="UP000558488"/>
    </source>
</evidence>
<feature type="region of interest" description="Disordered" evidence="1">
    <location>
        <begin position="9"/>
        <end position="41"/>
    </location>
</feature>
<sequence length="122" mass="12692">MTVGRIQKFAWKRPRCGTPPHSLVPVTPSPSQGGPEAQRDEVAGLRLHQRRLPLRGARPGGSGPAGACALGLWTQDELQSGASAIPDGLAQASPAGSPLAERLHQSRILSPLSPSWGSPPPS</sequence>
<name>A0A7J7ZJS2_PIPKU</name>
<proteinExistence type="predicted"/>
<gene>
    <name evidence="2" type="ORF">mPipKuh1_009432</name>
</gene>
<organism evidence="2 3">
    <name type="scientific">Pipistrellus kuhlii</name>
    <name type="common">Kuhl's pipistrelle</name>
    <dbReference type="NCBI Taxonomy" id="59472"/>
    <lineage>
        <taxon>Eukaryota</taxon>
        <taxon>Metazoa</taxon>
        <taxon>Chordata</taxon>
        <taxon>Craniata</taxon>
        <taxon>Vertebrata</taxon>
        <taxon>Euteleostomi</taxon>
        <taxon>Mammalia</taxon>
        <taxon>Eutheria</taxon>
        <taxon>Laurasiatheria</taxon>
        <taxon>Chiroptera</taxon>
        <taxon>Yangochiroptera</taxon>
        <taxon>Vespertilionidae</taxon>
        <taxon>Pipistrellus</taxon>
    </lineage>
</organism>
<accession>A0A7J7ZJS2</accession>
<reference evidence="2 3" key="1">
    <citation type="journal article" date="2020" name="Nature">
        <title>Six reference-quality genomes reveal evolution of bat adaptations.</title>
        <authorList>
            <person name="Jebb D."/>
            <person name="Huang Z."/>
            <person name="Pippel M."/>
            <person name="Hughes G.M."/>
            <person name="Lavrichenko K."/>
            <person name="Devanna P."/>
            <person name="Winkler S."/>
            <person name="Jermiin L.S."/>
            <person name="Skirmuntt E.C."/>
            <person name="Katzourakis A."/>
            <person name="Burkitt-Gray L."/>
            <person name="Ray D.A."/>
            <person name="Sullivan K.A.M."/>
            <person name="Roscito J.G."/>
            <person name="Kirilenko B.M."/>
            <person name="Davalos L.M."/>
            <person name="Corthals A.P."/>
            <person name="Power M.L."/>
            <person name="Jones G."/>
            <person name="Ransome R.D."/>
            <person name="Dechmann D.K.N."/>
            <person name="Locatelli A.G."/>
            <person name="Puechmaille S.J."/>
            <person name="Fedrigo O."/>
            <person name="Jarvis E.D."/>
            <person name="Hiller M."/>
            <person name="Vernes S.C."/>
            <person name="Myers E.W."/>
            <person name="Teeling E.C."/>
        </authorList>
    </citation>
    <scope>NUCLEOTIDE SEQUENCE [LARGE SCALE GENOMIC DNA]</scope>
    <source>
        <strain evidence="2">MPipKuh1</strain>
        <tissue evidence="2">Flight muscle</tissue>
    </source>
</reference>
<keyword evidence="3" id="KW-1185">Reference proteome</keyword>
<protein>
    <submittedName>
        <fullName evidence="2">Uncharacterized protein</fullName>
    </submittedName>
</protein>
<evidence type="ECO:0000256" key="1">
    <source>
        <dbReference type="SAM" id="MobiDB-lite"/>
    </source>
</evidence>
<feature type="region of interest" description="Disordered" evidence="1">
    <location>
        <begin position="83"/>
        <end position="122"/>
    </location>
</feature>
<dbReference type="EMBL" id="JACAGB010000003">
    <property type="protein sequence ID" value="KAF6374196.1"/>
    <property type="molecule type" value="Genomic_DNA"/>
</dbReference>
<dbReference type="Proteomes" id="UP000558488">
    <property type="component" value="Unassembled WGS sequence"/>
</dbReference>
<dbReference type="AlphaFoldDB" id="A0A7J7ZJS2"/>